<feature type="transmembrane region" description="Helical" evidence="1">
    <location>
        <begin position="353"/>
        <end position="377"/>
    </location>
</feature>
<feature type="domain" description="Acyltransferase 3" evidence="2">
    <location>
        <begin position="54"/>
        <end position="404"/>
    </location>
</feature>
<proteinExistence type="predicted"/>
<feature type="transmembrane region" description="Helical" evidence="1">
    <location>
        <begin position="61"/>
        <end position="81"/>
    </location>
</feature>
<sequence length="436" mass="48481">MIWRLLRRTMSRHGRMDMLQLFGDLAALYAPARIRERRESGTGTARLNVAQRHYGLDWLRIAAFALLVPYHAALVFAPAHWLVNAREGVDALVVPMALMTPWRLALLFAVSGFASRKLLGKSDDIRAFLASRSARLLVPLGFAMVALLPLEVWIRAVQGGYQQGLAAFWLRDYWRWGTYWGVEMPSWEHLWFVAYLWFYTMVLGALLALGLLPRLQRWFDDLTAGIGLLWLPIAGLVLAKLAVTFVLPEHGGVLTDWNAHATNFPLFVLGFLIAGGRHAWGDIARLWRQAALAACVCAAIVVHTDLTWSASEMPSHFWTALDRAARMAMAWSMIVLLFHAANTRFNRDHPWRATLAEAVFPAYIVHQVAIVAIAWWMRPAGGTAWLGEYALILGGTLATCAAFYLVGSRIAPLRPLIGLAARKATAKPVASPAVSA</sequence>
<feature type="transmembrane region" description="Helical" evidence="1">
    <location>
        <begin position="93"/>
        <end position="115"/>
    </location>
</feature>
<keyword evidence="3" id="KW-0808">Transferase</keyword>
<accession>A0A396RMP8</accession>
<evidence type="ECO:0000313" key="3">
    <source>
        <dbReference type="EMBL" id="RHW17704.1"/>
    </source>
</evidence>
<feature type="transmembrane region" description="Helical" evidence="1">
    <location>
        <begin position="190"/>
        <end position="212"/>
    </location>
</feature>
<keyword evidence="3" id="KW-0012">Acyltransferase</keyword>
<dbReference type="PANTHER" id="PTHR36927:SF3">
    <property type="entry name" value="GLUCANS BIOSYNTHESIS PROTEIN C"/>
    <property type="match status" value="1"/>
</dbReference>
<protein>
    <submittedName>
        <fullName evidence="3">Acyltransferase</fullName>
    </submittedName>
</protein>
<comment type="caution">
    <text evidence="3">The sequence shown here is derived from an EMBL/GenBank/DDBJ whole genome shotgun (WGS) entry which is preliminary data.</text>
</comment>
<evidence type="ECO:0000256" key="1">
    <source>
        <dbReference type="SAM" id="Phobius"/>
    </source>
</evidence>
<keyword evidence="1" id="KW-0812">Transmembrane</keyword>
<keyword evidence="1" id="KW-0472">Membrane</keyword>
<dbReference type="EMBL" id="QWLV01000003">
    <property type="protein sequence ID" value="RHW17704.1"/>
    <property type="molecule type" value="Genomic_DNA"/>
</dbReference>
<dbReference type="OrthoDB" id="9809782at2"/>
<dbReference type="AlphaFoldDB" id="A0A396RMP8"/>
<organism evidence="3 4">
    <name type="scientific">Sphingomonas gilva</name>
    <dbReference type="NCBI Taxonomy" id="2305907"/>
    <lineage>
        <taxon>Bacteria</taxon>
        <taxon>Pseudomonadati</taxon>
        <taxon>Pseudomonadota</taxon>
        <taxon>Alphaproteobacteria</taxon>
        <taxon>Sphingomonadales</taxon>
        <taxon>Sphingomonadaceae</taxon>
        <taxon>Sphingomonas</taxon>
    </lineage>
</organism>
<dbReference type="InterPro" id="IPR002656">
    <property type="entry name" value="Acyl_transf_3_dom"/>
</dbReference>
<dbReference type="GO" id="GO:0016747">
    <property type="term" value="F:acyltransferase activity, transferring groups other than amino-acyl groups"/>
    <property type="evidence" value="ECO:0007669"/>
    <property type="project" value="InterPro"/>
</dbReference>
<feature type="transmembrane region" description="Helical" evidence="1">
    <location>
        <begin position="389"/>
        <end position="407"/>
    </location>
</feature>
<keyword evidence="4" id="KW-1185">Reference proteome</keyword>
<feature type="transmembrane region" description="Helical" evidence="1">
    <location>
        <begin position="257"/>
        <end position="274"/>
    </location>
</feature>
<keyword evidence="1" id="KW-1133">Transmembrane helix</keyword>
<evidence type="ECO:0000259" key="2">
    <source>
        <dbReference type="Pfam" id="PF01757"/>
    </source>
</evidence>
<evidence type="ECO:0000313" key="4">
    <source>
        <dbReference type="Proteomes" id="UP000266693"/>
    </source>
</evidence>
<name>A0A396RMP8_9SPHN</name>
<reference evidence="3 4" key="1">
    <citation type="submission" date="2018-08" db="EMBL/GenBank/DDBJ databases">
        <title>The multiple taxonomic identification of Sphingomonas gilva.</title>
        <authorList>
            <person name="Zhu D."/>
            <person name="Zheng S."/>
        </authorList>
    </citation>
    <scope>NUCLEOTIDE SEQUENCE [LARGE SCALE GENOMIC DNA]</scope>
    <source>
        <strain evidence="3 4">ZDH117</strain>
    </source>
</reference>
<gene>
    <name evidence="3" type="ORF">D1610_09715</name>
</gene>
<dbReference type="PANTHER" id="PTHR36927">
    <property type="entry name" value="BLR4337 PROTEIN"/>
    <property type="match status" value="1"/>
</dbReference>
<feature type="transmembrane region" description="Helical" evidence="1">
    <location>
        <begin position="224"/>
        <end position="245"/>
    </location>
</feature>
<feature type="transmembrane region" description="Helical" evidence="1">
    <location>
        <begin position="286"/>
        <end position="304"/>
    </location>
</feature>
<dbReference type="Proteomes" id="UP000266693">
    <property type="component" value="Unassembled WGS sequence"/>
</dbReference>
<dbReference type="Pfam" id="PF01757">
    <property type="entry name" value="Acyl_transf_3"/>
    <property type="match status" value="1"/>
</dbReference>
<dbReference type="InterPro" id="IPR050623">
    <property type="entry name" value="Glucan_succinyl_AcylTrfase"/>
</dbReference>
<feature type="transmembrane region" description="Helical" evidence="1">
    <location>
        <begin position="324"/>
        <end position="341"/>
    </location>
</feature>
<feature type="transmembrane region" description="Helical" evidence="1">
    <location>
        <begin position="136"/>
        <end position="154"/>
    </location>
</feature>